<protein>
    <submittedName>
        <fullName evidence="2">Uncharacterized protein</fullName>
    </submittedName>
</protein>
<proteinExistence type="predicted"/>
<evidence type="ECO:0000313" key="2">
    <source>
        <dbReference type="EMBL" id="KAJ4920925.1"/>
    </source>
</evidence>
<evidence type="ECO:0000256" key="1">
    <source>
        <dbReference type="SAM" id="MobiDB-lite"/>
    </source>
</evidence>
<name>A0AAD6F522_9TELE</name>
<dbReference type="Proteomes" id="UP001219934">
    <property type="component" value="Unassembled WGS sequence"/>
</dbReference>
<reference evidence="2" key="1">
    <citation type="submission" date="2022-11" db="EMBL/GenBank/DDBJ databases">
        <title>Chromosome-level genome of Pogonophryne albipinna.</title>
        <authorList>
            <person name="Jo E."/>
        </authorList>
    </citation>
    <scope>NUCLEOTIDE SEQUENCE</scope>
    <source>
        <strain evidence="2">SGF0006</strain>
        <tissue evidence="2">Muscle</tissue>
    </source>
</reference>
<evidence type="ECO:0000313" key="3">
    <source>
        <dbReference type="Proteomes" id="UP001219934"/>
    </source>
</evidence>
<accession>A0AAD6F522</accession>
<feature type="region of interest" description="Disordered" evidence="1">
    <location>
        <begin position="73"/>
        <end position="97"/>
    </location>
</feature>
<comment type="caution">
    <text evidence="2">The sequence shown here is derived from an EMBL/GenBank/DDBJ whole genome shotgun (WGS) entry which is preliminary data.</text>
</comment>
<dbReference type="EMBL" id="JAPTMU010000158">
    <property type="protein sequence ID" value="KAJ4920925.1"/>
    <property type="molecule type" value="Genomic_DNA"/>
</dbReference>
<keyword evidence="3" id="KW-1185">Reference proteome</keyword>
<dbReference type="AlphaFoldDB" id="A0AAD6F522"/>
<organism evidence="2 3">
    <name type="scientific">Pogonophryne albipinna</name>
    <dbReference type="NCBI Taxonomy" id="1090488"/>
    <lineage>
        <taxon>Eukaryota</taxon>
        <taxon>Metazoa</taxon>
        <taxon>Chordata</taxon>
        <taxon>Craniata</taxon>
        <taxon>Vertebrata</taxon>
        <taxon>Euteleostomi</taxon>
        <taxon>Actinopterygii</taxon>
        <taxon>Neopterygii</taxon>
        <taxon>Teleostei</taxon>
        <taxon>Neoteleostei</taxon>
        <taxon>Acanthomorphata</taxon>
        <taxon>Eupercaria</taxon>
        <taxon>Perciformes</taxon>
        <taxon>Notothenioidei</taxon>
        <taxon>Pogonophryne</taxon>
    </lineage>
</organism>
<sequence>MKRMEEKVERSVCDLYCSYQQIKETTFILFSRPAVSQQQLFLVSSPTQLRPFWPVFRAAAAAADIEKADALKPHEVTEKKTETEAEETQKSTDCLPK</sequence>
<gene>
    <name evidence="2" type="ORF">JOQ06_016542</name>
</gene>